<dbReference type="EMBL" id="FUKP01000008">
    <property type="protein sequence ID" value="SJN17083.1"/>
    <property type="molecule type" value="Genomic_DNA"/>
</dbReference>
<dbReference type="Proteomes" id="UP000196230">
    <property type="component" value="Unassembled WGS sequence"/>
</dbReference>
<feature type="transmembrane region" description="Helical" evidence="1">
    <location>
        <begin position="318"/>
        <end position="337"/>
    </location>
</feature>
<evidence type="ECO:0000256" key="1">
    <source>
        <dbReference type="SAM" id="Phobius"/>
    </source>
</evidence>
<feature type="transmembrane region" description="Helical" evidence="1">
    <location>
        <begin position="63"/>
        <end position="84"/>
    </location>
</feature>
<feature type="transmembrane region" description="Helical" evidence="1">
    <location>
        <begin position="21"/>
        <end position="43"/>
    </location>
</feature>
<dbReference type="AlphaFoldDB" id="A0A1R4ICU4"/>
<evidence type="ECO:0000313" key="3">
    <source>
        <dbReference type="Proteomes" id="UP000196230"/>
    </source>
</evidence>
<keyword evidence="1" id="KW-0812">Transmembrane</keyword>
<keyword evidence="1" id="KW-1133">Transmembrane helix</keyword>
<feature type="transmembrane region" description="Helical" evidence="1">
    <location>
        <begin position="171"/>
        <end position="195"/>
    </location>
</feature>
<dbReference type="GO" id="GO:0005886">
    <property type="term" value="C:plasma membrane"/>
    <property type="evidence" value="ECO:0007669"/>
    <property type="project" value="UniProtKB-SubCell"/>
</dbReference>
<proteinExistence type="predicted"/>
<dbReference type="Pfam" id="PF12679">
    <property type="entry name" value="ABC2_membrane_2"/>
    <property type="match status" value="1"/>
</dbReference>
<feature type="transmembrane region" description="Helical" evidence="1">
    <location>
        <begin position="142"/>
        <end position="164"/>
    </location>
</feature>
<protein>
    <recommendedName>
        <fullName evidence="4">ABC transporter permease</fullName>
    </recommendedName>
</protein>
<name>A0A1R4ICU4_9MICC</name>
<dbReference type="PANTHER" id="PTHR43471">
    <property type="entry name" value="ABC TRANSPORTER PERMEASE"/>
    <property type="match status" value="1"/>
</dbReference>
<reference evidence="2 3" key="1">
    <citation type="submission" date="2017-02" db="EMBL/GenBank/DDBJ databases">
        <authorList>
            <person name="Peterson S.W."/>
        </authorList>
    </citation>
    <scope>NUCLEOTIDE SEQUENCE [LARGE SCALE GENOMIC DNA]</scope>
    <source>
        <strain evidence="2 3">2B3F</strain>
    </source>
</reference>
<keyword evidence="1" id="KW-0472">Membrane</keyword>
<accession>A0A1R4ICU4</accession>
<organism evidence="2 3">
    <name type="scientific">Micrococcus lylae</name>
    <dbReference type="NCBI Taxonomy" id="1273"/>
    <lineage>
        <taxon>Bacteria</taxon>
        <taxon>Bacillati</taxon>
        <taxon>Actinomycetota</taxon>
        <taxon>Actinomycetes</taxon>
        <taxon>Micrococcales</taxon>
        <taxon>Micrococcaceae</taxon>
        <taxon>Micrococcus</taxon>
    </lineage>
</organism>
<dbReference type="GO" id="GO:0140359">
    <property type="term" value="F:ABC-type transporter activity"/>
    <property type="evidence" value="ECO:0007669"/>
    <property type="project" value="InterPro"/>
</dbReference>
<sequence>MSHVGTLVGMELRQRMRSRGWYVMLAVFFVLTGLVTLGALGLFGLSGAGPEERQASGRLMFDFVAFFVLLLSLLISPALSANAITGDRAGGTLAIVQVTPVRTWQLMLGKWIAAWIPSVAFLLAALPWLIVTLVFGDLPVSMLLLACLVLMVEFAVVTGLGVAVSAISGRTLFAVVVTYLLVALLGIGTLIGFGLGTQFTKTTVKANYPDYSSTADVDWQPGQVKECTGRLRDQEVSDMRRIGWALAPNPFVLMSDAVAPASRLLDERDAAVNSLMTTISAGTRITQLSPEETIYCVDGIPRTTGEPLLVERGGLTPVWPLGLAVQVGFVAVLMVFGHRRLNTPAGRLPRGLRIA</sequence>
<gene>
    <name evidence="2" type="ORF">FM125_01280</name>
</gene>
<feature type="transmembrane region" description="Helical" evidence="1">
    <location>
        <begin position="112"/>
        <end position="136"/>
    </location>
</feature>
<dbReference type="RefSeq" id="WP_070637071.1">
    <property type="nucleotide sequence ID" value="NZ_CP126965.1"/>
</dbReference>
<evidence type="ECO:0000313" key="2">
    <source>
        <dbReference type="EMBL" id="SJN17083.1"/>
    </source>
</evidence>
<evidence type="ECO:0008006" key="4">
    <source>
        <dbReference type="Google" id="ProtNLM"/>
    </source>
</evidence>